<reference evidence="2" key="2">
    <citation type="submission" date="2015-06" db="UniProtKB">
        <authorList>
            <consortium name="EnsemblMetazoa"/>
        </authorList>
    </citation>
    <scope>IDENTIFICATION</scope>
</reference>
<dbReference type="EnsemblMetazoa" id="tetur09g04630.1">
    <property type="protein sequence ID" value="tetur09g04630.1"/>
    <property type="gene ID" value="tetur09g04630"/>
</dbReference>
<feature type="signal peptide" evidence="1">
    <location>
        <begin position="1"/>
        <end position="17"/>
    </location>
</feature>
<sequence length="190" mass="21231">MNFLVLIVCLFINFSDGSVINCENGCLDRPIMLSQKATFQASAYTLIAEPKRNGTQLTLKRSDTKAALVNVYLNDTRTSTTLTGQCNFAASTFYEFLTLGKGKPILITSQLDRKTISIEKKKCSWMLPLNVTIPGVKKPYATRNSTYWLQVVADNQVVIENKRYRLSFSPSTVSNLLTTVCLIVLSWVIS</sequence>
<reference evidence="3" key="1">
    <citation type="submission" date="2011-08" db="EMBL/GenBank/DDBJ databases">
        <authorList>
            <person name="Rombauts S."/>
        </authorList>
    </citation>
    <scope>NUCLEOTIDE SEQUENCE</scope>
    <source>
        <strain evidence="3">London</strain>
    </source>
</reference>
<evidence type="ECO:0000313" key="3">
    <source>
        <dbReference type="Proteomes" id="UP000015104"/>
    </source>
</evidence>
<evidence type="ECO:0000313" key="2">
    <source>
        <dbReference type="EnsemblMetazoa" id="tetur09g04630.1"/>
    </source>
</evidence>
<keyword evidence="1" id="KW-0732">Signal</keyword>
<proteinExistence type="predicted"/>
<feature type="chain" id="PRO_5004591518" evidence="1">
    <location>
        <begin position="18"/>
        <end position="190"/>
    </location>
</feature>
<dbReference type="HOGENOM" id="CLU_1429741_0_0_1"/>
<dbReference type="AlphaFoldDB" id="T1KDY2"/>
<protein>
    <submittedName>
        <fullName evidence="2">Uncharacterized protein</fullName>
    </submittedName>
</protein>
<dbReference type="Proteomes" id="UP000015104">
    <property type="component" value="Unassembled WGS sequence"/>
</dbReference>
<organism evidence="2 3">
    <name type="scientific">Tetranychus urticae</name>
    <name type="common">Two-spotted spider mite</name>
    <dbReference type="NCBI Taxonomy" id="32264"/>
    <lineage>
        <taxon>Eukaryota</taxon>
        <taxon>Metazoa</taxon>
        <taxon>Ecdysozoa</taxon>
        <taxon>Arthropoda</taxon>
        <taxon>Chelicerata</taxon>
        <taxon>Arachnida</taxon>
        <taxon>Acari</taxon>
        <taxon>Acariformes</taxon>
        <taxon>Trombidiformes</taxon>
        <taxon>Prostigmata</taxon>
        <taxon>Eleutherengona</taxon>
        <taxon>Raphignathae</taxon>
        <taxon>Tetranychoidea</taxon>
        <taxon>Tetranychidae</taxon>
        <taxon>Tetranychus</taxon>
    </lineage>
</organism>
<name>T1KDY2_TETUR</name>
<keyword evidence="3" id="KW-1185">Reference proteome</keyword>
<evidence type="ECO:0000256" key="1">
    <source>
        <dbReference type="SAM" id="SignalP"/>
    </source>
</evidence>
<dbReference type="EMBL" id="CAEY01002033">
    <property type="status" value="NOT_ANNOTATED_CDS"/>
    <property type="molecule type" value="Genomic_DNA"/>
</dbReference>
<accession>T1KDY2</accession>